<dbReference type="EMBL" id="UFYW01000001">
    <property type="protein sequence ID" value="STD83229.1"/>
    <property type="molecule type" value="Genomic_DNA"/>
</dbReference>
<protein>
    <submittedName>
        <fullName evidence="2">Uncharacterized protein</fullName>
    </submittedName>
</protein>
<dbReference type="RefSeq" id="WP_060813490.1">
    <property type="nucleotide sequence ID" value="NZ_JBHULA010000024.1"/>
</dbReference>
<keyword evidence="3" id="KW-1185">Reference proteome</keyword>
<gene>
    <name evidence="2" type="ORF">NCTC12360_01692</name>
</gene>
<evidence type="ECO:0000313" key="2">
    <source>
        <dbReference type="EMBL" id="STD83229.1"/>
    </source>
</evidence>
<dbReference type="Proteomes" id="UP000254807">
    <property type="component" value="Unassembled WGS sequence"/>
</dbReference>
<organism evidence="2 3">
    <name type="scientific">Enterococcus gallinarum</name>
    <dbReference type="NCBI Taxonomy" id="1353"/>
    <lineage>
        <taxon>Bacteria</taxon>
        <taxon>Bacillati</taxon>
        <taxon>Bacillota</taxon>
        <taxon>Bacilli</taxon>
        <taxon>Lactobacillales</taxon>
        <taxon>Enterococcaceae</taxon>
        <taxon>Enterococcus</taxon>
    </lineage>
</organism>
<accession>A0A376H4X8</accession>
<evidence type="ECO:0000313" key="3">
    <source>
        <dbReference type="Proteomes" id="UP000254807"/>
    </source>
</evidence>
<evidence type="ECO:0000256" key="1">
    <source>
        <dbReference type="SAM" id="Coils"/>
    </source>
</evidence>
<dbReference type="AlphaFoldDB" id="A0A376H4X8"/>
<reference evidence="2 3" key="1">
    <citation type="submission" date="2018-06" db="EMBL/GenBank/DDBJ databases">
        <authorList>
            <consortium name="Pathogen Informatics"/>
            <person name="Doyle S."/>
        </authorList>
    </citation>
    <scope>NUCLEOTIDE SEQUENCE [LARGE SCALE GENOMIC DNA]</scope>
    <source>
        <strain evidence="2 3">NCTC12360</strain>
    </source>
</reference>
<sequence>MTQSMITKKLSTIVQISELDQMLAEMNQTIEQRDSKIARLKQMISEKKQSTIGYRDFFILKNSQDELRDLCQKIDLQRVKVNDLLEHVRNTKAIFNDLFFLETEVNEQAKKIQELSNAFFIQAETKE</sequence>
<proteinExistence type="predicted"/>
<name>A0A376H4X8_ENTGA</name>
<feature type="coiled-coil region" evidence="1">
    <location>
        <begin position="23"/>
        <end position="118"/>
    </location>
</feature>
<keyword evidence="1" id="KW-0175">Coiled coil</keyword>